<dbReference type="EMBL" id="DTMQ01000009">
    <property type="protein sequence ID" value="HGE98612.1"/>
    <property type="molecule type" value="Genomic_DNA"/>
</dbReference>
<reference evidence="1" key="1">
    <citation type="journal article" date="2020" name="mSystems">
        <title>Genome- and Community-Level Interaction Insights into Carbon Utilization and Element Cycling Functions of Hydrothermarchaeota in Hydrothermal Sediment.</title>
        <authorList>
            <person name="Zhou Z."/>
            <person name="Liu Y."/>
            <person name="Xu W."/>
            <person name="Pan J."/>
            <person name="Luo Z.H."/>
            <person name="Li M."/>
        </authorList>
    </citation>
    <scope>NUCLEOTIDE SEQUENCE [LARGE SCALE GENOMIC DNA]</scope>
    <source>
        <strain evidence="1">SpSt-906</strain>
    </source>
</reference>
<sequence length="185" mass="21941">MKNPFYFLKAIYYYLQSSYKIWQVRRLQEDDIVYTTKANVQIGVYPGRKPESPYDFIVKFKEPNKRERTPAHVHLIVEMYVKHAHNPSLTLQLKEHILKMLTQIKPVNSFPPSLQFFKPEHVEPFKELDKVGEFTVEFLLVVTELMAIQEKTNYPEGSLTESLYRDFGVKDRFSVIQKAVLKRLR</sequence>
<organism evidence="1">
    <name type="scientific">candidate division WOR-3 bacterium</name>
    <dbReference type="NCBI Taxonomy" id="2052148"/>
    <lineage>
        <taxon>Bacteria</taxon>
        <taxon>Bacteria division WOR-3</taxon>
    </lineage>
</organism>
<accession>A0A7C3YS53</accession>
<comment type="caution">
    <text evidence="1">The sequence shown here is derived from an EMBL/GenBank/DDBJ whole genome shotgun (WGS) entry which is preliminary data.</text>
</comment>
<protein>
    <submittedName>
        <fullName evidence="1">Uncharacterized protein</fullName>
    </submittedName>
</protein>
<dbReference type="AlphaFoldDB" id="A0A7C3YS53"/>
<gene>
    <name evidence="1" type="ORF">ENX07_00855</name>
</gene>
<evidence type="ECO:0000313" key="1">
    <source>
        <dbReference type="EMBL" id="HGE98612.1"/>
    </source>
</evidence>
<name>A0A7C3YS53_UNCW3</name>
<proteinExistence type="predicted"/>